<dbReference type="AlphaFoldDB" id="A0A6J6ETC1"/>
<comment type="similarity">
    <text evidence="1">Belongs to the phD/YefM antitoxin family.</text>
</comment>
<dbReference type="InterPro" id="IPR036165">
    <property type="entry name" value="YefM-like_sf"/>
</dbReference>
<dbReference type="EMBL" id="CAEZTM010000080">
    <property type="protein sequence ID" value="CAB4579722.1"/>
    <property type="molecule type" value="Genomic_DNA"/>
</dbReference>
<accession>A0A6J6ETC1</accession>
<dbReference type="InterPro" id="IPR051416">
    <property type="entry name" value="phD-YefM_TA_antitoxins"/>
</dbReference>
<evidence type="ECO:0000256" key="1">
    <source>
        <dbReference type="ARBA" id="ARBA00009981"/>
    </source>
</evidence>
<reference evidence="2" key="1">
    <citation type="submission" date="2020-05" db="EMBL/GenBank/DDBJ databases">
        <authorList>
            <person name="Chiriac C."/>
            <person name="Salcher M."/>
            <person name="Ghai R."/>
            <person name="Kavagutti S V."/>
        </authorList>
    </citation>
    <scope>NUCLEOTIDE SEQUENCE</scope>
</reference>
<dbReference type="PANTHER" id="PTHR35377">
    <property type="entry name" value="ANTITOXIN VAPB49-RELATED-RELATED"/>
    <property type="match status" value="1"/>
</dbReference>
<protein>
    <submittedName>
        <fullName evidence="2">Unannotated protein</fullName>
    </submittedName>
</protein>
<sequence>MGLRELGQNVSRVMERIKKGESLVVTEHGTPIARLEPYKARSRLDDMIADGDAIPSEISIEEFLATHVPIESDIRLSDVLREMRDEERW</sequence>
<organism evidence="2">
    <name type="scientific">freshwater metagenome</name>
    <dbReference type="NCBI Taxonomy" id="449393"/>
    <lineage>
        <taxon>unclassified sequences</taxon>
        <taxon>metagenomes</taxon>
        <taxon>ecological metagenomes</taxon>
    </lineage>
</organism>
<evidence type="ECO:0000313" key="2">
    <source>
        <dbReference type="EMBL" id="CAB4579722.1"/>
    </source>
</evidence>
<dbReference type="SUPFAM" id="SSF143120">
    <property type="entry name" value="YefM-like"/>
    <property type="match status" value="1"/>
</dbReference>
<name>A0A6J6ETC1_9ZZZZ</name>
<dbReference type="NCBIfam" id="TIGR01552">
    <property type="entry name" value="phd_fam"/>
    <property type="match status" value="1"/>
</dbReference>
<proteinExistence type="inferred from homology"/>
<gene>
    <name evidence="2" type="ORF">UFOPK1684_01309</name>
</gene>